<dbReference type="EMBL" id="KZ826339">
    <property type="protein sequence ID" value="PYI07835.1"/>
    <property type="molecule type" value="Genomic_DNA"/>
</dbReference>
<reference evidence="3 4" key="1">
    <citation type="submission" date="2018-02" db="EMBL/GenBank/DDBJ databases">
        <title>The genomes of Aspergillus section Nigri reveals drivers in fungal speciation.</title>
        <authorList>
            <consortium name="DOE Joint Genome Institute"/>
            <person name="Vesth T.C."/>
            <person name="Nybo J."/>
            <person name="Theobald S."/>
            <person name="Brandl J."/>
            <person name="Frisvad J.C."/>
            <person name="Nielsen K.F."/>
            <person name="Lyhne E.K."/>
            <person name="Kogle M.E."/>
            <person name="Kuo A."/>
            <person name="Riley R."/>
            <person name="Clum A."/>
            <person name="Nolan M."/>
            <person name="Lipzen A."/>
            <person name="Salamov A."/>
            <person name="Henrissat B."/>
            <person name="Wiebenga A."/>
            <person name="De vries R.P."/>
            <person name="Grigoriev I.V."/>
            <person name="Mortensen U.H."/>
            <person name="Andersen M.R."/>
            <person name="Baker S.E."/>
        </authorList>
    </citation>
    <scope>NUCLEOTIDE SEQUENCE [LARGE SCALE GENOMIC DNA]</scope>
    <source>
        <strain evidence="3 4">CBS 121057</strain>
    </source>
</reference>
<dbReference type="InterPro" id="IPR051283">
    <property type="entry name" value="Sec_Metabolite_Acyltrans"/>
</dbReference>
<proteinExistence type="predicted"/>
<sequence>MTVSSGASPYILSPLDHTMPKPYISFFLSFPLETPQNGLLSLQKGLTELIHRLPVLARDIVLRENADAHQNVQVVLESNEETNSIPMLQVKHHPTLSLQEIATQRVKSGMENLHLVKACAPLPDFIHPLERRPILRFAANLMKDGILLVMTINHSFCDGSGTDTIIEALAECCRMPNHDLGSPIFSLSDRVSREGLALLSTELDLNIDHSQQFNAPGATPCLSSDQWSGKMESLSNSPTSCRLELPGRKLEGLKKACNQMLSATACADWPLYVSSNNVVSALICICRNKCRGEPDSSKKSELTTLVNLRSRVEPPFPDYYLGNQVTAVRSPVGSGSSEAKLKIPDPSPSDELGIGYEDLVQITTTAAGIRQSLLTINSCYVRSLLSYLQRQKDWNEINLQFSDLTISSWRDWKVYRLDFGTDLGAVSHFHMHYGVKNGLTVIMPAGNIGADWDMQLMIEATDWPVLKSSPLFQWAFGDSLS</sequence>
<evidence type="ECO:0000313" key="4">
    <source>
        <dbReference type="Proteomes" id="UP000248423"/>
    </source>
</evidence>
<organism evidence="3 4">
    <name type="scientific">Aspergillus sclerotiicarbonarius (strain CBS 121057 / IBT 28362)</name>
    <dbReference type="NCBI Taxonomy" id="1448318"/>
    <lineage>
        <taxon>Eukaryota</taxon>
        <taxon>Fungi</taxon>
        <taxon>Dikarya</taxon>
        <taxon>Ascomycota</taxon>
        <taxon>Pezizomycotina</taxon>
        <taxon>Eurotiomycetes</taxon>
        <taxon>Eurotiomycetidae</taxon>
        <taxon>Eurotiales</taxon>
        <taxon>Aspergillaceae</taxon>
        <taxon>Aspergillus</taxon>
        <taxon>Aspergillus subgen. Circumdati</taxon>
    </lineage>
</organism>
<evidence type="ECO:0000256" key="1">
    <source>
        <dbReference type="ARBA" id="ARBA00022679"/>
    </source>
</evidence>
<dbReference type="Pfam" id="PF02458">
    <property type="entry name" value="Transferase"/>
    <property type="match status" value="1"/>
</dbReference>
<keyword evidence="2" id="KW-0012">Acyltransferase</keyword>
<dbReference type="PANTHER" id="PTHR31896">
    <property type="entry name" value="FAMILY REGULATORY PROTEIN, PUTATIVE (AFU_ORTHOLOGUE AFUA_3G14730)-RELATED"/>
    <property type="match status" value="1"/>
</dbReference>
<gene>
    <name evidence="3" type="ORF">BO78DRAFT_312131</name>
</gene>
<dbReference type="InterPro" id="IPR023213">
    <property type="entry name" value="CAT-like_dom_sf"/>
</dbReference>
<name>A0A319EJL5_ASPSB</name>
<dbReference type="OrthoDB" id="1862401at2759"/>
<keyword evidence="1 3" id="KW-0808">Transferase</keyword>
<dbReference type="VEuPathDB" id="FungiDB:BO78DRAFT_312131"/>
<evidence type="ECO:0000313" key="3">
    <source>
        <dbReference type="EMBL" id="PYI07835.1"/>
    </source>
</evidence>
<dbReference type="Proteomes" id="UP000248423">
    <property type="component" value="Unassembled WGS sequence"/>
</dbReference>
<accession>A0A319EJL5</accession>
<dbReference type="Gene3D" id="3.30.559.10">
    <property type="entry name" value="Chloramphenicol acetyltransferase-like domain"/>
    <property type="match status" value="2"/>
</dbReference>
<protein>
    <submittedName>
        <fullName evidence="3">O-acetyltransferase</fullName>
    </submittedName>
</protein>
<keyword evidence="4" id="KW-1185">Reference proteome</keyword>
<dbReference type="AlphaFoldDB" id="A0A319EJL5"/>
<evidence type="ECO:0000256" key="2">
    <source>
        <dbReference type="ARBA" id="ARBA00023315"/>
    </source>
</evidence>
<dbReference type="GO" id="GO:0016746">
    <property type="term" value="F:acyltransferase activity"/>
    <property type="evidence" value="ECO:0007669"/>
    <property type="project" value="UniProtKB-KW"/>
</dbReference>
<dbReference type="STRING" id="1448318.A0A319EJL5"/>
<dbReference type="PANTHER" id="PTHR31896:SF64">
    <property type="entry name" value="TRICHOTHECENE 3-O-ACETYLTRANSFERASE"/>
    <property type="match status" value="1"/>
</dbReference>